<feature type="compositionally biased region" description="Basic and acidic residues" evidence="1">
    <location>
        <begin position="571"/>
        <end position="583"/>
    </location>
</feature>
<evidence type="ECO:0000313" key="2">
    <source>
        <dbReference type="EMBL" id="OAO17229.1"/>
    </source>
</evidence>
<protein>
    <submittedName>
        <fullName evidence="2">Uncharacterized protein</fullName>
    </submittedName>
</protein>
<dbReference type="EMBL" id="LXWW01000040">
    <property type="protein sequence ID" value="OAO17229.1"/>
    <property type="molecule type" value="Genomic_DNA"/>
</dbReference>
<proteinExistence type="predicted"/>
<accession>A0A196SMY3</accession>
<evidence type="ECO:0000256" key="1">
    <source>
        <dbReference type="SAM" id="MobiDB-lite"/>
    </source>
</evidence>
<evidence type="ECO:0000313" key="3">
    <source>
        <dbReference type="Proteomes" id="UP000078348"/>
    </source>
</evidence>
<gene>
    <name evidence="2" type="ORF">AV274_1034</name>
</gene>
<dbReference type="Proteomes" id="UP000078348">
    <property type="component" value="Unassembled WGS sequence"/>
</dbReference>
<feature type="region of interest" description="Disordered" evidence="1">
    <location>
        <begin position="571"/>
        <end position="595"/>
    </location>
</feature>
<feature type="region of interest" description="Disordered" evidence="1">
    <location>
        <begin position="851"/>
        <end position="900"/>
    </location>
</feature>
<organism evidence="2 3">
    <name type="scientific">Blastocystis sp. subtype 1 (strain ATCC 50177 / NandII)</name>
    <dbReference type="NCBI Taxonomy" id="478820"/>
    <lineage>
        <taxon>Eukaryota</taxon>
        <taxon>Sar</taxon>
        <taxon>Stramenopiles</taxon>
        <taxon>Bigyra</taxon>
        <taxon>Opalozoa</taxon>
        <taxon>Opalinata</taxon>
        <taxon>Blastocystidae</taxon>
        <taxon>Blastocystis</taxon>
    </lineage>
</organism>
<comment type="caution">
    <text evidence="2">The sequence shown here is derived from an EMBL/GenBank/DDBJ whole genome shotgun (WGS) entry which is preliminary data.</text>
</comment>
<keyword evidence="3" id="KW-1185">Reference proteome</keyword>
<reference evidence="2 3" key="1">
    <citation type="submission" date="2016-05" db="EMBL/GenBank/DDBJ databases">
        <title>Nuclear genome of Blastocystis sp. subtype 1 NandII.</title>
        <authorList>
            <person name="Gentekaki E."/>
            <person name="Curtis B."/>
            <person name="Stairs C."/>
            <person name="Eme L."/>
            <person name="Herman E."/>
            <person name="Klimes V."/>
            <person name="Arias M.C."/>
            <person name="Elias M."/>
            <person name="Hilliou F."/>
            <person name="Klute M."/>
            <person name="Malik S.-B."/>
            <person name="Pightling A."/>
            <person name="Rachubinski R."/>
            <person name="Salas D."/>
            <person name="Schlacht A."/>
            <person name="Suga H."/>
            <person name="Archibald J."/>
            <person name="Ball S.G."/>
            <person name="Clark G."/>
            <person name="Dacks J."/>
            <person name="Van Der Giezen M."/>
            <person name="Tsaousis A."/>
            <person name="Roger A."/>
        </authorList>
    </citation>
    <scope>NUCLEOTIDE SEQUENCE [LARGE SCALE GENOMIC DNA]</scope>
    <source>
        <strain evidence="3">ATCC 50177 / NandII</strain>
    </source>
</reference>
<dbReference type="AlphaFoldDB" id="A0A196SMY3"/>
<name>A0A196SMY3_BLAHN</name>
<sequence length="993" mass="112753">MMHLDREQRDTLTEFVRFCDAVNGPISRPLLLPSSVFYSVPVATENCPADYVDSPGLERNEKEHASYTVVLKWKEEIERIPIAPPCSSRLLFSFCLKHLAEKGVHLSRYTASMMVDGFSLDLNDCSLPVKDGTITVEIIPRPIPLNPNHLLFHKESFHDGRTVLFEFQESGFESQLYPFLAYDNLNAMELLLLRVSGSACEKMGIILSSFSDIHMRSLTRVVLMLPSCLSESFVQEKTKYWIAPQLKRVDIYATREGVEGVKETGLKETGLETSRLKETDLETSISGVSQPFCTTDCELKEVRELKTTEGVLRVERRSGDVWWEEQDYELQSFHRLPEKQEAKETNLRVSFRNQTYGLLCPLYYKRRKVREAIVGMLVKNGVYVNGCEVDVIVGNHVMEEDESLQTLQVKKNDVLLVREGKSAGTFEFTLRNTKDVERFVTRASSHALDAAGRLILRVGDAKGCESYTPLPQLLDLLKGVELPWLQSLTLVYSIVGVEEDGMKCFACGSFPALLDVHVLSHGCVSGCVKEGVSECVKKEVECVKEEMPKTEAVECVKEEIPKTEMVECVKQKTENRKEEERTLPTEPSQLQPSEDMHVTTKWQYENWTCDVTHSFFTSEKNGWKYASEEFVASAKKETLPAAEVKESRTVVFEGRRFEVPIANAEEKNKEFKKRIMKVLIDNGVPAQLGNLLVCQEGQTLRNKKRMPSEESTKANPIDVSFIEGHPIRDPKHMGAFDASSAAFSSAIKAQTMMKMEFDKHAFQTSIEVNDTSYVALKVFLLLNAFPELREIVLWNVKTWSEDEFKPMLMCNRLPKLERIVVHRKTESVAMEEALSDVESVYQDAAVSEETGRVKEVSEVNEEKKEEVNEEKKEEEASEEKKEEVSEEKKDEVSEEKKEMRKNQPVVAFNTTYTINGKTHFITVSRNGAMKELMLEITKKTGKSKTVIDANRKGRSISCSFYGEVYAFSMPSGSTYKDLRAILALVFVGSLLYR</sequence>